<protein>
    <recommendedName>
        <fullName evidence="4">IPT/TIG domain-containing protein</fullName>
    </recommendedName>
</protein>
<dbReference type="RefSeq" id="WP_248204794.1">
    <property type="nucleotide sequence ID" value="NZ_JALNMH010000002.1"/>
</dbReference>
<feature type="signal peptide" evidence="1">
    <location>
        <begin position="1"/>
        <end position="18"/>
    </location>
</feature>
<accession>A0ABT0GDG4</accession>
<evidence type="ECO:0000313" key="2">
    <source>
        <dbReference type="EMBL" id="MCK7592582.1"/>
    </source>
</evidence>
<sequence length="763" mass="81041">MSRLLALPLLLASGLAGAAATQPIAPGQTAVVTLQGSGFTNALVLNVPEGVERLRLRATAANPATDIDLLVRYGSPFPDTTFDGAPPSPGYLFDHAVQLSANAEGDEFIVLSSASGVPLRAGPVHISLLNFDAAPATITFSSEVLPADFFVPITVVFNDTRGGCDVAGWNDAAAASPVRGNSGTTLGQQRRNALNEAARLLSEELRPIAPLTVQACWDTLEFGDNGGTLAQAGPYYRLVRDAGRGFGVNFLPERFVTFPGTVSAHQAGNNICRYAGGRCAEYLPDVFSEFNYAVDQSSNANRRFDYGFEAQPGTTSFISVAMHEIAHGLGFAGSLDLSSSSSRFGDQRLFRGLPYDDTYGNKVRSSVGGALNPTPFLRLDNGDRLNALVSTVGLRFGGPITLSSPDNPFSLEPSPGNHLALHAPSPVAPGSTYSHLSTLNNAAGPQLMTASINASGPRSLGLGRLVLQDIGWYRSTRAPSPALQISEGQYFDPKRNGHGFEIRRIAGFSARNGDPLYFVTFYTYDGDGRPEFFTATGTLVEGVFSPAQDATTGDSLLRNLYLGRNSSPQTQADPSPDYDGQVRIDFGNAANHPACFTSAEGRNFSSPMAVLSFSINADDETQWCVEALTDPAAAPQVDFSNQWYDPADGGWGLSIVSVPGNGGDALALEIYYPDAQGRGRWGLVQTDRYEPGAPMPVVSFDGFCRECEPSELEAVQIGEMVLNLRRPGEGPSTVSFDVTWPGAEGGRFTRTNSTIIPVGTPGF</sequence>
<name>A0ABT0GDG4_9GAMM</name>
<gene>
    <name evidence="2" type="ORF">M0G41_02745</name>
</gene>
<keyword evidence="3" id="KW-1185">Reference proteome</keyword>
<dbReference type="EMBL" id="JALNMH010000002">
    <property type="protein sequence ID" value="MCK7592582.1"/>
    <property type="molecule type" value="Genomic_DNA"/>
</dbReference>
<feature type="chain" id="PRO_5046939216" description="IPT/TIG domain-containing protein" evidence="1">
    <location>
        <begin position="19"/>
        <end position="763"/>
    </location>
</feature>
<evidence type="ECO:0000313" key="3">
    <source>
        <dbReference type="Proteomes" id="UP001431449"/>
    </source>
</evidence>
<proteinExistence type="predicted"/>
<keyword evidence="1" id="KW-0732">Signal</keyword>
<evidence type="ECO:0008006" key="4">
    <source>
        <dbReference type="Google" id="ProtNLM"/>
    </source>
</evidence>
<evidence type="ECO:0000256" key="1">
    <source>
        <dbReference type="SAM" id="SignalP"/>
    </source>
</evidence>
<comment type="caution">
    <text evidence="2">The sequence shown here is derived from an EMBL/GenBank/DDBJ whole genome shotgun (WGS) entry which is preliminary data.</text>
</comment>
<organism evidence="2 3">
    <name type="scientific">Pseudomarimonas salicorniae</name>
    <dbReference type="NCBI Taxonomy" id="2933270"/>
    <lineage>
        <taxon>Bacteria</taxon>
        <taxon>Pseudomonadati</taxon>
        <taxon>Pseudomonadota</taxon>
        <taxon>Gammaproteobacteria</taxon>
        <taxon>Lysobacterales</taxon>
        <taxon>Lysobacteraceae</taxon>
        <taxon>Pseudomarimonas</taxon>
    </lineage>
</organism>
<reference evidence="2" key="1">
    <citation type="submission" date="2022-04" db="EMBL/GenBank/DDBJ databases">
        <title>Lysobacter sp. CAU 1642 isolated from sea sand.</title>
        <authorList>
            <person name="Kim W."/>
        </authorList>
    </citation>
    <scope>NUCLEOTIDE SEQUENCE</scope>
    <source>
        <strain evidence="2">CAU 1642</strain>
    </source>
</reference>
<dbReference type="Proteomes" id="UP001431449">
    <property type="component" value="Unassembled WGS sequence"/>
</dbReference>